<comment type="caution">
    <text evidence="3">The sequence shown here is derived from an EMBL/GenBank/DDBJ whole genome shotgun (WGS) entry which is preliminary data.</text>
</comment>
<sequence>MHTIRFALLLSLVLGLAACGGGSSGGGSGAPPLPGPVPAPAPDPDPDPAPAPTPQLSGIEAAARLASRSTFGMNYAGIQEIHERGEAQWLEQQFRLPISRHDPLVAELMRRQSAGDFVELEERINQLQVVFRRLAWWQQSATAPDQLRQRVAYALSQIFVVSDGLNTLLAQPHALSNYYDTLLKHAFGNYRDLLLAVTLHPSMGVYLSHLGNALADPEANRYPDENYAREVMQLFSIGLYELNLDGTEKRDDRGRLIPTYDNDDIREFARVFTGLTFGDSEGPFWRREPNFRVPMEMFEAFHDRESKRLLRGQVIPAGQAGMQDIEDAVDNLFQHPNVGPFIGRQLIQRLVTSNPSPAYVQRVAEAFNGLDGGERGDMRAVLRAVLLDPEATALPEIDGAAGKLREPVLRLLAAVRQLNVSSPDGFFANAGYALQQRIGQHPLSAPSVFNFYLPNHSPLGDIGDAGLVAPEFQITNSTTVIAISNLLDEAVLSDNWNDLPLPPFQPARANLDEYLALADDTAALLDRLDLVMAYGTLSPATRDSIRASIDQIEDLEIRVRAAIYLVLISPDQAVEL</sequence>
<keyword evidence="2" id="KW-0732">Signal</keyword>
<dbReference type="Proteomes" id="UP000323708">
    <property type="component" value="Unassembled WGS sequence"/>
</dbReference>
<protein>
    <submittedName>
        <fullName evidence="3">DUF1800 domain-containing protein</fullName>
    </submittedName>
</protein>
<dbReference type="PROSITE" id="PS51257">
    <property type="entry name" value="PROKAR_LIPOPROTEIN"/>
    <property type="match status" value="1"/>
</dbReference>
<dbReference type="PANTHER" id="PTHR43737">
    <property type="entry name" value="BLL7424 PROTEIN"/>
    <property type="match status" value="1"/>
</dbReference>
<accession>A0A5B0WRA1</accession>
<gene>
    <name evidence="3" type="ORF">F0M18_14845</name>
</gene>
<feature type="compositionally biased region" description="Pro residues" evidence="1">
    <location>
        <begin position="31"/>
        <end position="53"/>
    </location>
</feature>
<evidence type="ECO:0000313" key="3">
    <source>
        <dbReference type="EMBL" id="KAA1189624.1"/>
    </source>
</evidence>
<feature type="region of interest" description="Disordered" evidence="1">
    <location>
        <begin position="23"/>
        <end position="55"/>
    </location>
</feature>
<dbReference type="AlphaFoldDB" id="A0A5B0WRA1"/>
<organism evidence="3 4">
    <name type="scientific">Pseudohalioglobus sediminis</name>
    <dbReference type="NCBI Taxonomy" id="2606449"/>
    <lineage>
        <taxon>Bacteria</taxon>
        <taxon>Pseudomonadati</taxon>
        <taxon>Pseudomonadota</taxon>
        <taxon>Gammaproteobacteria</taxon>
        <taxon>Cellvibrionales</taxon>
        <taxon>Halieaceae</taxon>
        <taxon>Pseudohalioglobus</taxon>
    </lineage>
</organism>
<evidence type="ECO:0000313" key="4">
    <source>
        <dbReference type="Proteomes" id="UP000323708"/>
    </source>
</evidence>
<dbReference type="InterPro" id="IPR014917">
    <property type="entry name" value="DUF1800"/>
</dbReference>
<keyword evidence="4" id="KW-1185">Reference proteome</keyword>
<dbReference type="PANTHER" id="PTHR43737:SF1">
    <property type="entry name" value="DUF1501 DOMAIN-CONTAINING PROTEIN"/>
    <property type="match status" value="1"/>
</dbReference>
<dbReference type="RefSeq" id="WP_149612234.1">
    <property type="nucleotide sequence ID" value="NZ_VTUX01000007.1"/>
</dbReference>
<feature type="signal peptide" evidence="2">
    <location>
        <begin position="1"/>
        <end position="17"/>
    </location>
</feature>
<dbReference type="EMBL" id="VTUX01000007">
    <property type="protein sequence ID" value="KAA1189624.1"/>
    <property type="molecule type" value="Genomic_DNA"/>
</dbReference>
<reference evidence="3 4" key="1">
    <citation type="submission" date="2019-09" db="EMBL/GenBank/DDBJ databases">
        <authorList>
            <person name="Chen X.-Y."/>
        </authorList>
    </citation>
    <scope>NUCLEOTIDE SEQUENCE [LARGE SCALE GENOMIC DNA]</scope>
    <source>
        <strain evidence="3 4">NY5</strain>
    </source>
</reference>
<dbReference type="Pfam" id="PF08811">
    <property type="entry name" value="DUF1800"/>
    <property type="match status" value="1"/>
</dbReference>
<feature type="chain" id="PRO_5022909355" evidence="2">
    <location>
        <begin position="18"/>
        <end position="576"/>
    </location>
</feature>
<name>A0A5B0WRA1_9GAMM</name>
<proteinExistence type="predicted"/>
<evidence type="ECO:0000256" key="2">
    <source>
        <dbReference type="SAM" id="SignalP"/>
    </source>
</evidence>
<evidence type="ECO:0000256" key="1">
    <source>
        <dbReference type="SAM" id="MobiDB-lite"/>
    </source>
</evidence>